<dbReference type="EMBL" id="OOIL02000115">
    <property type="protein sequence ID" value="VFQ60479.1"/>
    <property type="molecule type" value="Genomic_DNA"/>
</dbReference>
<dbReference type="SUPFAM" id="SSF55961">
    <property type="entry name" value="Bet v1-like"/>
    <property type="match status" value="1"/>
</dbReference>
<dbReference type="PANTHER" id="PTHR33789:SF15">
    <property type="entry name" value="LACHRYMATORY-FACTOR SYNTHASE"/>
    <property type="match status" value="1"/>
</dbReference>
<dbReference type="GO" id="GO:0004864">
    <property type="term" value="F:protein phosphatase inhibitor activity"/>
    <property type="evidence" value="ECO:0007669"/>
    <property type="project" value="UniProtKB-ARBA"/>
</dbReference>
<evidence type="ECO:0000313" key="2">
    <source>
        <dbReference type="Proteomes" id="UP000595140"/>
    </source>
</evidence>
<organism evidence="1 2">
    <name type="scientific">Cuscuta campestris</name>
    <dbReference type="NCBI Taxonomy" id="132261"/>
    <lineage>
        <taxon>Eukaryota</taxon>
        <taxon>Viridiplantae</taxon>
        <taxon>Streptophyta</taxon>
        <taxon>Embryophyta</taxon>
        <taxon>Tracheophyta</taxon>
        <taxon>Spermatophyta</taxon>
        <taxon>Magnoliopsida</taxon>
        <taxon>eudicotyledons</taxon>
        <taxon>Gunneridae</taxon>
        <taxon>Pentapetalae</taxon>
        <taxon>asterids</taxon>
        <taxon>lamiids</taxon>
        <taxon>Solanales</taxon>
        <taxon>Convolvulaceae</taxon>
        <taxon>Cuscuteae</taxon>
        <taxon>Cuscuta</taxon>
        <taxon>Cuscuta subgen. Grammica</taxon>
        <taxon>Cuscuta sect. Cleistogrammica</taxon>
    </lineage>
</organism>
<dbReference type="AlphaFoldDB" id="A0A484KC29"/>
<evidence type="ECO:0008006" key="3">
    <source>
        <dbReference type="Google" id="ProtNLM"/>
    </source>
</evidence>
<dbReference type="Gene3D" id="3.30.530.20">
    <property type="match status" value="1"/>
</dbReference>
<name>A0A484KC29_9ASTE</name>
<keyword evidence="2" id="KW-1185">Reference proteome</keyword>
<sequence>MMESNEKWKGRVSARLQKATADHIWPLFLDFFGLNKWFPGLAVCHGVHGTNGEPGCVRYCAGFSLPSESGDGATTSWSKEILTAVDPVNRSLRYAIVDSNIGFESYSSTVKIVPDNNGGGGCAIEWWFEVDPVEGWRLEDLVKKYESGLQLMAKKMEDSFEVSEL</sequence>
<dbReference type="Pfam" id="PF10604">
    <property type="entry name" value="Polyketide_cyc2"/>
    <property type="match status" value="1"/>
</dbReference>
<dbReference type="FunFam" id="3.30.530.20:FF:000064">
    <property type="entry name" value="Lachrymatory-factor synthase"/>
    <property type="match status" value="1"/>
</dbReference>
<dbReference type="InterPro" id="IPR053249">
    <property type="entry name" value="LFS"/>
</dbReference>
<dbReference type="CDD" id="cd07821">
    <property type="entry name" value="PYR_PYL_RCAR_like"/>
    <property type="match status" value="1"/>
</dbReference>
<evidence type="ECO:0000313" key="1">
    <source>
        <dbReference type="EMBL" id="VFQ60479.1"/>
    </source>
</evidence>
<dbReference type="PANTHER" id="PTHR33789">
    <property type="entry name" value="LACHRYMATORY-FACTOR SYNTHASE"/>
    <property type="match status" value="1"/>
</dbReference>
<dbReference type="InterPro" id="IPR023393">
    <property type="entry name" value="START-like_dom_sf"/>
</dbReference>
<accession>A0A484KC29</accession>
<protein>
    <recommendedName>
        <fullName evidence="3">Bet v I/Major latex protein domain-containing protein</fullName>
    </recommendedName>
</protein>
<dbReference type="OrthoDB" id="1928994at2759"/>
<dbReference type="InterPro" id="IPR019587">
    <property type="entry name" value="Polyketide_cyclase/dehydratase"/>
</dbReference>
<gene>
    <name evidence="1" type="ORF">CCAM_LOCUS2255</name>
</gene>
<proteinExistence type="predicted"/>
<dbReference type="Proteomes" id="UP000595140">
    <property type="component" value="Unassembled WGS sequence"/>
</dbReference>
<reference evidence="1 2" key="1">
    <citation type="submission" date="2018-04" db="EMBL/GenBank/DDBJ databases">
        <authorList>
            <person name="Vogel A."/>
        </authorList>
    </citation>
    <scope>NUCLEOTIDE SEQUENCE [LARGE SCALE GENOMIC DNA]</scope>
</reference>